<dbReference type="InterPro" id="IPR050778">
    <property type="entry name" value="Cueball_EGF_LRP_Nidogen"/>
</dbReference>
<dbReference type="SUPFAM" id="SSF63825">
    <property type="entry name" value="YWTD domain"/>
    <property type="match status" value="1"/>
</dbReference>
<evidence type="ECO:0000313" key="2">
    <source>
        <dbReference type="Proteomes" id="UP000274358"/>
    </source>
</evidence>
<evidence type="ECO:0008006" key="3">
    <source>
        <dbReference type="Google" id="ProtNLM"/>
    </source>
</evidence>
<dbReference type="AlphaFoldDB" id="A0A432M936"/>
<gene>
    <name evidence="1" type="ORF">EKH80_06790</name>
</gene>
<protein>
    <recommendedName>
        <fullName evidence="3">3-hydroxyacyl-CoA dehydrogenase</fullName>
    </recommendedName>
</protein>
<name>A0A432M936_9GAMM</name>
<sequence>MSNARLNRLYILQANPAAILVLDPDSGEAKTLLALPHGAPDGVQVDGPGNTIYWTSMGAFPASGEVFADPDGAIECCDLDGRNHQILIDGGATVTPKQMQLDTANGLIYWCDREGMAVFRCRTDGSELTLLLRTGRWPEDMGDVLRHCVGIALDVPNGYLYWTQKGPPDGGLGRIFRMRLDMPPGATAETRTDVALLLDKLPEPIDLEIDHARQQLYWTDRGDPAVGGNSLNRADITPAGLTQPQVLATGLKEGIGLTLDLQQRRAFVSDLSGAIRAVPMNGGTFTTVYQCSGLTTGLIFLPGAN</sequence>
<dbReference type="OrthoDB" id="111868at2"/>
<dbReference type="EMBL" id="RYYV01000004">
    <property type="protein sequence ID" value="RUL77580.1"/>
    <property type="molecule type" value="Genomic_DNA"/>
</dbReference>
<dbReference type="InterPro" id="IPR011042">
    <property type="entry name" value="6-blade_b-propeller_TolB-like"/>
</dbReference>
<proteinExistence type="predicted"/>
<comment type="caution">
    <text evidence="1">The sequence shown here is derived from an EMBL/GenBank/DDBJ whole genome shotgun (WGS) entry which is preliminary data.</text>
</comment>
<dbReference type="RefSeq" id="WP_126683975.1">
    <property type="nucleotide sequence ID" value="NZ_RYYV01000004.1"/>
</dbReference>
<dbReference type="PANTHER" id="PTHR46513">
    <property type="entry name" value="VITELLOGENIN RECEPTOR-LIKE PROTEIN-RELATED-RELATED"/>
    <property type="match status" value="1"/>
</dbReference>
<dbReference type="Gene3D" id="2.120.10.30">
    <property type="entry name" value="TolB, C-terminal domain"/>
    <property type="match status" value="2"/>
</dbReference>
<accession>A0A432M936</accession>
<organism evidence="1 2">
    <name type="scientific">Dyella choica</name>
    <dbReference type="NCBI Taxonomy" id="1927959"/>
    <lineage>
        <taxon>Bacteria</taxon>
        <taxon>Pseudomonadati</taxon>
        <taxon>Pseudomonadota</taxon>
        <taxon>Gammaproteobacteria</taxon>
        <taxon>Lysobacterales</taxon>
        <taxon>Rhodanobacteraceae</taxon>
        <taxon>Dyella</taxon>
    </lineage>
</organism>
<dbReference type="InterPro" id="IPR000033">
    <property type="entry name" value="LDLR_classB_rpt"/>
</dbReference>
<evidence type="ECO:0000313" key="1">
    <source>
        <dbReference type="EMBL" id="RUL77580.1"/>
    </source>
</evidence>
<keyword evidence="2" id="KW-1185">Reference proteome</keyword>
<reference evidence="1 2" key="1">
    <citation type="submission" date="2018-12" db="EMBL/GenBank/DDBJ databases">
        <title>Dyella dinghuensis sp. nov. DHOA06 and Dyella choica sp. nov. 4M-K27, isolated from forest soil.</title>
        <authorList>
            <person name="Qiu L.-H."/>
            <person name="Gao Z.-H."/>
        </authorList>
    </citation>
    <scope>NUCLEOTIDE SEQUENCE [LARGE SCALE GENOMIC DNA]</scope>
    <source>
        <strain evidence="1 2">4M-K27</strain>
    </source>
</reference>
<dbReference type="Proteomes" id="UP000274358">
    <property type="component" value="Unassembled WGS sequence"/>
</dbReference>
<dbReference type="SMART" id="SM00135">
    <property type="entry name" value="LY"/>
    <property type="match status" value="5"/>
</dbReference>